<comment type="subcellular location">
    <subcellularLocation>
        <location evidence="2">Periplasm</location>
    </subcellularLocation>
</comment>
<keyword evidence="6" id="KW-0574">Periplasm</keyword>
<evidence type="ECO:0000256" key="1">
    <source>
        <dbReference type="ARBA" id="ARBA00001561"/>
    </source>
</evidence>
<keyword evidence="7" id="KW-0378">Hydrolase</keyword>
<dbReference type="InterPro" id="IPR021731">
    <property type="entry name" value="AMIN_dom"/>
</dbReference>
<evidence type="ECO:0000256" key="7">
    <source>
        <dbReference type="ARBA" id="ARBA00022801"/>
    </source>
</evidence>
<evidence type="ECO:0000256" key="5">
    <source>
        <dbReference type="ARBA" id="ARBA00022729"/>
    </source>
</evidence>
<dbReference type="Pfam" id="PF11741">
    <property type="entry name" value="AMIN"/>
    <property type="match status" value="1"/>
</dbReference>
<dbReference type="SMART" id="SM00646">
    <property type="entry name" value="Ami_3"/>
    <property type="match status" value="1"/>
</dbReference>
<evidence type="ECO:0000313" key="12">
    <source>
        <dbReference type="Proteomes" id="UP000191980"/>
    </source>
</evidence>
<dbReference type="PANTHER" id="PTHR30404:SF6">
    <property type="entry name" value="N-ACETYLMURAMOYL-L-ALANINE AMIDASE AMIB"/>
    <property type="match status" value="1"/>
</dbReference>
<dbReference type="Gene3D" id="3.10.350.10">
    <property type="entry name" value="LysM domain"/>
    <property type="match status" value="1"/>
</dbReference>
<dbReference type="EMBL" id="LPUF01000001">
    <property type="protein sequence ID" value="OQK18249.1"/>
    <property type="molecule type" value="Genomic_DNA"/>
</dbReference>
<dbReference type="SUPFAM" id="SSF54106">
    <property type="entry name" value="LysM domain"/>
    <property type="match status" value="1"/>
</dbReference>
<dbReference type="Proteomes" id="UP000191980">
    <property type="component" value="Unassembled WGS sequence"/>
</dbReference>
<sequence length="441" mass="48245">MRKLSILFVLVILNISVCFAAQTKIKSLRISSVGNNTRLVFDVSAIPSHKVFQLTNPDRLVIDFSDSYLDKNLKQPEKRHPLLTGIRTAHRNKKDLRVVIDLQNNVAPKSFVLQANKKYGPRLVIDLPTKSQHVVSKKTSYKPSKTVKTTNHFTKPFIVAVDAGHGGKDSGARGKHGTLEKKVVFQIAQKLAASINKQPGMKAVMVRKGDYYVSLRERMNIARKANADLFVSIHADAFNNSSVTGASVFTLSRRGATSEAARWLANNENAADLVGGVSLDDKDDILASVLLDLSQTASQDISQLVAKEVLKNFGDIGDLHSHKVQKAGFMVLKSPDIPSILVETAFISNPKEESRLKSRHYQLKMAQAIKKGILSYAEKYSLALNASSTTDGSVHKISKGETLLGIALQYGVTLDQLKQANTISKGNNIRVGQVLSIPVGI</sequence>
<name>A0A1V8M9L4_9GAMM</name>
<dbReference type="Pfam" id="PF01476">
    <property type="entry name" value="LysM"/>
    <property type="match status" value="1"/>
</dbReference>
<gene>
    <name evidence="11" type="ORF">AU255_10585</name>
</gene>
<dbReference type="GO" id="GO:0009253">
    <property type="term" value="P:peptidoglycan catabolic process"/>
    <property type="evidence" value="ECO:0007669"/>
    <property type="project" value="InterPro"/>
</dbReference>
<dbReference type="GO" id="GO:0071555">
    <property type="term" value="P:cell wall organization"/>
    <property type="evidence" value="ECO:0007669"/>
    <property type="project" value="UniProtKB-KW"/>
</dbReference>
<dbReference type="Gene3D" id="2.60.40.3500">
    <property type="match status" value="1"/>
</dbReference>
<comment type="catalytic activity">
    <reaction evidence="1">
        <text>Hydrolyzes the link between N-acetylmuramoyl residues and L-amino acid residues in certain cell-wall glycopeptides.</text>
        <dbReference type="EC" id="3.5.1.28"/>
    </reaction>
</comment>
<keyword evidence="8" id="KW-0961">Cell wall biogenesis/degradation</keyword>
<feature type="domain" description="LysM" evidence="10">
    <location>
        <begin position="393"/>
        <end position="437"/>
    </location>
</feature>
<dbReference type="FunFam" id="3.40.630.40:FF:000001">
    <property type="entry name" value="N-acetylmuramoyl-L-alanine amidase"/>
    <property type="match status" value="1"/>
</dbReference>
<evidence type="ECO:0000256" key="8">
    <source>
        <dbReference type="ARBA" id="ARBA00023316"/>
    </source>
</evidence>
<dbReference type="OrthoDB" id="9806267at2"/>
<dbReference type="EC" id="3.5.1.28" evidence="4"/>
<evidence type="ECO:0000256" key="2">
    <source>
        <dbReference type="ARBA" id="ARBA00004418"/>
    </source>
</evidence>
<keyword evidence="5" id="KW-0732">Signal</keyword>
<dbReference type="GO" id="GO:0030288">
    <property type="term" value="C:outer membrane-bounded periplasmic space"/>
    <property type="evidence" value="ECO:0007669"/>
    <property type="project" value="TreeGrafter"/>
</dbReference>
<dbReference type="InterPro" id="IPR018392">
    <property type="entry name" value="LysM"/>
</dbReference>
<dbReference type="SUPFAM" id="SSF53187">
    <property type="entry name" value="Zn-dependent exopeptidases"/>
    <property type="match status" value="1"/>
</dbReference>
<dbReference type="Gene3D" id="3.40.630.40">
    <property type="entry name" value="Zn-dependent exopeptidases"/>
    <property type="match status" value="1"/>
</dbReference>
<dbReference type="PANTHER" id="PTHR30404">
    <property type="entry name" value="N-ACETYLMURAMOYL-L-ALANINE AMIDASE"/>
    <property type="match status" value="1"/>
</dbReference>
<comment type="caution">
    <text evidence="11">The sequence shown here is derived from an EMBL/GenBank/DDBJ whole genome shotgun (WGS) entry which is preliminary data.</text>
</comment>
<proteinExistence type="inferred from homology"/>
<dbReference type="AlphaFoldDB" id="A0A1V8M9L4"/>
<dbReference type="SMART" id="SM00257">
    <property type="entry name" value="LysM"/>
    <property type="match status" value="1"/>
</dbReference>
<dbReference type="RefSeq" id="WP_080522854.1">
    <property type="nucleotide sequence ID" value="NZ_LPUF01000001.1"/>
</dbReference>
<organism evidence="11 12">
    <name type="scientific">Methyloprofundus sedimenti</name>
    <dbReference type="NCBI Taxonomy" id="1420851"/>
    <lineage>
        <taxon>Bacteria</taxon>
        <taxon>Pseudomonadati</taxon>
        <taxon>Pseudomonadota</taxon>
        <taxon>Gammaproteobacteria</taxon>
        <taxon>Methylococcales</taxon>
        <taxon>Methylococcaceae</taxon>
        <taxon>Methyloprofundus</taxon>
    </lineage>
</organism>
<dbReference type="CDD" id="cd02696">
    <property type="entry name" value="MurNAc-LAA"/>
    <property type="match status" value="1"/>
</dbReference>
<reference evidence="11 12" key="1">
    <citation type="submission" date="2015-12" db="EMBL/GenBank/DDBJ databases">
        <authorList>
            <person name="Shamseldin A."/>
            <person name="Moawad H."/>
            <person name="Abd El-Rahim W.M."/>
            <person name="Sadowsky M.J."/>
        </authorList>
    </citation>
    <scope>NUCLEOTIDE SEQUENCE [LARGE SCALE GENOMIC DNA]</scope>
    <source>
        <strain evidence="11 12">WF1</strain>
    </source>
</reference>
<dbReference type="STRING" id="1420851.AU255_10585"/>
<keyword evidence="12" id="KW-1185">Reference proteome</keyword>
<dbReference type="InterPro" id="IPR050695">
    <property type="entry name" value="N-acetylmuramoyl_amidase_3"/>
</dbReference>
<comment type="similarity">
    <text evidence="3">Belongs to the N-acetylmuramoyl-L-alanine amidase 3 family.</text>
</comment>
<dbReference type="Pfam" id="PF01520">
    <property type="entry name" value="Amidase_3"/>
    <property type="match status" value="1"/>
</dbReference>
<dbReference type="InterPro" id="IPR002508">
    <property type="entry name" value="MurNAc-LAA_cat"/>
</dbReference>
<dbReference type="PROSITE" id="PS51782">
    <property type="entry name" value="LYSM"/>
    <property type="match status" value="1"/>
</dbReference>
<evidence type="ECO:0000256" key="3">
    <source>
        <dbReference type="ARBA" id="ARBA00010860"/>
    </source>
</evidence>
<evidence type="ECO:0000256" key="6">
    <source>
        <dbReference type="ARBA" id="ARBA00022764"/>
    </source>
</evidence>
<dbReference type="CDD" id="cd00118">
    <property type="entry name" value="LysM"/>
    <property type="match status" value="1"/>
</dbReference>
<evidence type="ECO:0000256" key="4">
    <source>
        <dbReference type="ARBA" id="ARBA00011901"/>
    </source>
</evidence>
<evidence type="ECO:0000256" key="9">
    <source>
        <dbReference type="ARBA" id="ARBA00074581"/>
    </source>
</evidence>
<accession>A0A1V8M9L4</accession>
<dbReference type="InterPro" id="IPR036779">
    <property type="entry name" value="LysM_dom_sf"/>
</dbReference>
<protein>
    <recommendedName>
        <fullName evidence="9">N-acetylmuramoyl-L-alanine amidase AmiC</fullName>
        <ecNumber evidence="4">3.5.1.28</ecNumber>
    </recommendedName>
</protein>
<evidence type="ECO:0000259" key="10">
    <source>
        <dbReference type="PROSITE" id="PS51782"/>
    </source>
</evidence>
<evidence type="ECO:0000313" key="11">
    <source>
        <dbReference type="EMBL" id="OQK18249.1"/>
    </source>
</evidence>
<dbReference type="GO" id="GO:0008745">
    <property type="term" value="F:N-acetylmuramoyl-L-alanine amidase activity"/>
    <property type="evidence" value="ECO:0007669"/>
    <property type="project" value="UniProtKB-EC"/>
</dbReference>